<evidence type="ECO:0000313" key="2">
    <source>
        <dbReference type="Proteomes" id="UP000269115"/>
    </source>
</evidence>
<protein>
    <submittedName>
        <fullName evidence="1">Uncharacterized protein</fullName>
    </submittedName>
</protein>
<organism evidence="1 2">
    <name type="scientific">Pseudomonas putida</name>
    <name type="common">Arthrobacter siderocapsulatus</name>
    <dbReference type="NCBI Taxonomy" id="303"/>
    <lineage>
        <taxon>Bacteria</taxon>
        <taxon>Pseudomonadati</taxon>
        <taxon>Pseudomonadota</taxon>
        <taxon>Gammaproteobacteria</taxon>
        <taxon>Pseudomonadales</taxon>
        <taxon>Pseudomonadaceae</taxon>
        <taxon>Pseudomonas</taxon>
    </lineage>
</organism>
<gene>
    <name evidence="1" type="ORF">EDF85_1379</name>
</gene>
<sequence length="168" mass="18952">MIDNQIIAGAQRQAELEAAKAAFFASGGRVVELQGFNYKPRPPKAAGSDQIFSIKSEAQKKRAAEARRIVEIREMSKTMTQAEVMEATRLSRKQLFKLSEKYGIAFQSAKAREHDECRRRREELSGFVRYCAEEQGMNRTDTAEALGVSRALISTIQKEFDIKFQAAQ</sequence>
<comment type="caution">
    <text evidence="1">The sequence shown here is derived from an EMBL/GenBank/DDBJ whole genome shotgun (WGS) entry which is preliminary data.</text>
</comment>
<reference evidence="1 2" key="1">
    <citation type="submission" date="2018-11" db="EMBL/GenBank/DDBJ databases">
        <title>Genomic analyses of the natural microbiome of Caenorhabditis elegans.</title>
        <authorList>
            <person name="Samuel B."/>
        </authorList>
    </citation>
    <scope>NUCLEOTIDE SEQUENCE [LARGE SCALE GENOMIC DNA]</scope>
    <source>
        <strain evidence="1 2">BIGb0473</strain>
    </source>
</reference>
<name>A0A9X8HMS7_PSEPU</name>
<dbReference type="EMBL" id="RJUR01000011">
    <property type="protein sequence ID" value="ROQ53615.1"/>
    <property type="molecule type" value="Genomic_DNA"/>
</dbReference>
<dbReference type="RefSeq" id="WP_123752596.1">
    <property type="nucleotide sequence ID" value="NZ_RJUR01000011.1"/>
</dbReference>
<dbReference type="AlphaFoldDB" id="A0A9X8HMS7"/>
<dbReference type="Proteomes" id="UP000269115">
    <property type="component" value="Unassembled WGS sequence"/>
</dbReference>
<accession>A0A9X8HMS7</accession>
<evidence type="ECO:0000313" key="1">
    <source>
        <dbReference type="EMBL" id="ROQ53615.1"/>
    </source>
</evidence>
<proteinExistence type="predicted"/>